<feature type="compositionally biased region" description="Basic and acidic residues" evidence="1">
    <location>
        <begin position="30"/>
        <end position="44"/>
    </location>
</feature>
<dbReference type="EMBL" id="JAFDVH010000018">
    <property type="protein sequence ID" value="KAG7460620.1"/>
    <property type="molecule type" value="Genomic_DNA"/>
</dbReference>
<keyword evidence="3" id="KW-1185">Reference proteome</keyword>
<feature type="region of interest" description="Disordered" evidence="1">
    <location>
        <begin position="207"/>
        <end position="229"/>
    </location>
</feature>
<name>A0A9D3SZZ5_MEGAT</name>
<accession>A0A9D3SZZ5</accession>
<proteinExistence type="predicted"/>
<dbReference type="Proteomes" id="UP001046870">
    <property type="component" value="Chromosome 18"/>
</dbReference>
<evidence type="ECO:0000313" key="3">
    <source>
        <dbReference type="Proteomes" id="UP001046870"/>
    </source>
</evidence>
<evidence type="ECO:0000256" key="1">
    <source>
        <dbReference type="SAM" id="MobiDB-lite"/>
    </source>
</evidence>
<evidence type="ECO:0000313" key="2">
    <source>
        <dbReference type="EMBL" id="KAG7460620.1"/>
    </source>
</evidence>
<feature type="region of interest" description="Disordered" evidence="1">
    <location>
        <begin position="1"/>
        <end position="82"/>
    </location>
</feature>
<dbReference type="AlphaFoldDB" id="A0A9D3SZZ5"/>
<organism evidence="2 3">
    <name type="scientific">Megalops atlanticus</name>
    <name type="common">Tarpon</name>
    <name type="synonym">Clupea gigantea</name>
    <dbReference type="NCBI Taxonomy" id="7932"/>
    <lineage>
        <taxon>Eukaryota</taxon>
        <taxon>Metazoa</taxon>
        <taxon>Chordata</taxon>
        <taxon>Craniata</taxon>
        <taxon>Vertebrata</taxon>
        <taxon>Euteleostomi</taxon>
        <taxon>Actinopterygii</taxon>
        <taxon>Neopterygii</taxon>
        <taxon>Teleostei</taxon>
        <taxon>Elopiformes</taxon>
        <taxon>Megalopidae</taxon>
        <taxon>Megalops</taxon>
    </lineage>
</organism>
<gene>
    <name evidence="2" type="ORF">MATL_G00200660</name>
</gene>
<comment type="caution">
    <text evidence="2">The sequence shown here is derived from an EMBL/GenBank/DDBJ whole genome shotgun (WGS) entry which is preliminary data.</text>
</comment>
<sequence length="229" mass="24285">MEQPLQTGAAQREAGVPVRRRTHAACVEQPRSHDAAARRDEPRDHRARRRAGPPGPASFLNSGSGFHSAARLPPRQGLPPHAGALKEIYRQKYKSLQTTQSTTKHSLHQLQVGTDKSRRLCEMPRAYLSRAFLQSVHLKPLLRAEPAGTGGRGTQPNPERALAAATGDSAVAFRVTGSASPALPPPAVSPVTLGCSPAHLRSLSGVSCRRSTLSGAASDGTEQRGPGGR</sequence>
<protein>
    <submittedName>
        <fullName evidence="2">Uncharacterized protein</fullName>
    </submittedName>
</protein>
<reference evidence="2" key="1">
    <citation type="submission" date="2021-01" db="EMBL/GenBank/DDBJ databases">
        <authorList>
            <person name="Zahm M."/>
            <person name="Roques C."/>
            <person name="Cabau C."/>
            <person name="Klopp C."/>
            <person name="Donnadieu C."/>
            <person name="Jouanno E."/>
            <person name="Lampietro C."/>
            <person name="Louis A."/>
            <person name="Herpin A."/>
            <person name="Echchiki A."/>
            <person name="Berthelot C."/>
            <person name="Parey E."/>
            <person name="Roest-Crollius H."/>
            <person name="Braasch I."/>
            <person name="Postlethwait J."/>
            <person name="Bobe J."/>
            <person name="Montfort J."/>
            <person name="Bouchez O."/>
            <person name="Begum T."/>
            <person name="Mejri S."/>
            <person name="Adams A."/>
            <person name="Chen W.-J."/>
            <person name="Guiguen Y."/>
        </authorList>
    </citation>
    <scope>NUCLEOTIDE SEQUENCE</scope>
    <source>
        <strain evidence="2">YG-15Mar2019-1</strain>
        <tissue evidence="2">Brain</tissue>
    </source>
</reference>